<reference evidence="1 2" key="1">
    <citation type="submission" date="2021-08" db="EMBL/GenBank/DDBJ databases">
        <authorList>
            <person name="Peeters C."/>
        </authorList>
    </citation>
    <scope>NUCLEOTIDE SEQUENCE [LARGE SCALE GENOMIC DNA]</scope>
    <source>
        <strain evidence="1 2">LMG 23992</strain>
    </source>
</reference>
<dbReference type="RefSeq" id="WP_224079153.1">
    <property type="nucleotide sequence ID" value="NZ_CAJZAI010000003.1"/>
</dbReference>
<keyword evidence="2" id="KW-1185">Reference proteome</keyword>
<evidence type="ECO:0008006" key="3">
    <source>
        <dbReference type="Google" id="ProtNLM"/>
    </source>
</evidence>
<dbReference type="EMBL" id="CAJZAI010000003">
    <property type="protein sequence ID" value="CAG9170153.1"/>
    <property type="molecule type" value="Genomic_DNA"/>
</dbReference>
<organism evidence="1 2">
    <name type="scientific">Cupriavidus laharis</name>
    <dbReference type="NCBI Taxonomy" id="151654"/>
    <lineage>
        <taxon>Bacteria</taxon>
        <taxon>Pseudomonadati</taxon>
        <taxon>Pseudomonadota</taxon>
        <taxon>Betaproteobacteria</taxon>
        <taxon>Burkholderiales</taxon>
        <taxon>Burkholderiaceae</taxon>
        <taxon>Cupriavidus</taxon>
    </lineage>
</organism>
<gene>
    <name evidence="1" type="ORF">LMG23992_01486</name>
</gene>
<sequence length="246" mass="26183">MQTPDTSAAEALLALWERAAPAAQADRGDILLGAAHGMPPALPGARNAALLALRAQLFGKAQPLRCNCPRCAAVAEFTIDCEALAQTLQPADEALQPQQLDAGGYHLAFRMPDADDLRYAARQAADDDGFVRALLQRCITHCEDSEGHACTPHALPAPVAQALSHRMEALEPGASVSFDLTCPECGEAWNAPMPVGEVVWSELQARAERLLLDVDALARAYGWNEAQVLALSPVRRAAYLQLTGAA</sequence>
<proteinExistence type="predicted"/>
<evidence type="ECO:0000313" key="1">
    <source>
        <dbReference type="EMBL" id="CAG9170153.1"/>
    </source>
</evidence>
<dbReference type="InterPro" id="IPR024364">
    <property type="entry name" value="Baseplate_phage_T4-like"/>
</dbReference>
<name>A0ABN7YA74_9BURK</name>
<accession>A0ABN7YA74</accession>
<protein>
    <recommendedName>
        <fullName evidence="3">Phage baseplate protein</fullName>
    </recommendedName>
</protein>
<evidence type="ECO:0000313" key="2">
    <source>
        <dbReference type="Proteomes" id="UP000727654"/>
    </source>
</evidence>
<comment type="caution">
    <text evidence="1">The sequence shown here is derived from an EMBL/GenBank/DDBJ whole genome shotgun (WGS) entry which is preliminary data.</text>
</comment>
<dbReference type="Pfam" id="PF12322">
    <property type="entry name" value="T4_baseplate"/>
    <property type="match status" value="1"/>
</dbReference>
<dbReference type="Proteomes" id="UP000727654">
    <property type="component" value="Unassembled WGS sequence"/>
</dbReference>